<evidence type="ECO:0000313" key="9">
    <source>
        <dbReference type="Proteomes" id="UP000433493"/>
    </source>
</evidence>
<dbReference type="EC" id="4.2.2.29" evidence="7"/>
<comment type="function">
    <text evidence="7">Functions as a peptidoglycan terminase that cleaves nascent peptidoglycan strands endolytically to terminate their elongation.</text>
</comment>
<evidence type="ECO:0000256" key="7">
    <source>
        <dbReference type="HAMAP-Rule" id="MF_02065"/>
    </source>
</evidence>
<dbReference type="NCBIfam" id="TIGR00247">
    <property type="entry name" value="endolytic transglycosylase MltG"/>
    <property type="match status" value="1"/>
</dbReference>
<sequence length="335" mass="36845">MVAGGVVLWNQYGDRISDFFSVEETDYEGTGNGVEVNFTILPGDTGTTIGQRLADEGVVLTSEAFVKSILAMPEEPVFMPGTYKLQEEMSAAAALVALTDEENRVENAVTIPEGTIMRDVFTLVEGATGITVAELESAAADPQSFGLPEEAQTLEGFLFPATYAFSPDDTAESILTTMVDRTYESLNAHGVPEDQVWDVIRLASLIEKEARFEEDFYKVSRVFLNRIDENMPLQSDATVTYGTGAYDRASTTDTERGDASNEYNTYAHSGMVIRPISNPGDLAIDAAMHPADGPWLYFVTVNLETGETVFSETYDQHLAAVDEWLKWLEENPDYE</sequence>
<keyword evidence="2 7" id="KW-0812">Transmembrane</keyword>
<accession>A0A7J5BDJ4</accession>
<feature type="site" description="Important for catalytic activity" evidence="7">
    <location>
        <position position="209"/>
    </location>
</feature>
<dbReference type="GO" id="GO:0009252">
    <property type="term" value="P:peptidoglycan biosynthetic process"/>
    <property type="evidence" value="ECO:0007669"/>
    <property type="project" value="UniProtKB-UniRule"/>
</dbReference>
<evidence type="ECO:0000256" key="2">
    <source>
        <dbReference type="ARBA" id="ARBA00022692"/>
    </source>
</evidence>
<dbReference type="HAMAP" id="MF_02065">
    <property type="entry name" value="MltG"/>
    <property type="match status" value="1"/>
</dbReference>
<evidence type="ECO:0000313" key="8">
    <source>
        <dbReference type="EMBL" id="KAB1644250.1"/>
    </source>
</evidence>
<dbReference type="Gene3D" id="3.30.1490.480">
    <property type="entry name" value="Endolytic murein transglycosylase"/>
    <property type="match status" value="1"/>
</dbReference>
<reference evidence="8 9" key="1">
    <citation type="submission" date="2019-09" db="EMBL/GenBank/DDBJ databases">
        <title>Phylogeny of genus Pseudoclavibacter and closely related genus.</title>
        <authorList>
            <person name="Li Y."/>
        </authorList>
    </citation>
    <scope>NUCLEOTIDE SEQUENCE [LARGE SCALE GENOMIC DNA]</scope>
    <source>
        <strain evidence="8 9">KCTC 13959</strain>
    </source>
</reference>
<dbReference type="Gene3D" id="3.30.160.60">
    <property type="entry name" value="Classic Zinc Finger"/>
    <property type="match status" value="1"/>
</dbReference>
<dbReference type="GO" id="GO:0005886">
    <property type="term" value="C:plasma membrane"/>
    <property type="evidence" value="ECO:0007669"/>
    <property type="project" value="UniProtKB-UniRule"/>
</dbReference>
<evidence type="ECO:0000256" key="4">
    <source>
        <dbReference type="ARBA" id="ARBA00023136"/>
    </source>
</evidence>
<protein>
    <recommendedName>
        <fullName evidence="7">Endolytic murein transglycosylase</fullName>
        <ecNumber evidence="7">4.2.2.29</ecNumber>
    </recommendedName>
    <alternativeName>
        <fullName evidence="7">Peptidoglycan lytic transglycosylase</fullName>
    </alternativeName>
    <alternativeName>
        <fullName evidence="7">Peptidoglycan polymerization terminase</fullName>
    </alternativeName>
</protein>
<keyword evidence="5 7" id="KW-0456">Lyase</keyword>
<keyword evidence="6 7" id="KW-0961">Cell wall biogenesis/degradation</keyword>
<comment type="similarity">
    <text evidence="7">Belongs to the transglycosylase MltG family.</text>
</comment>
<name>A0A7J5BDJ4_9MICO</name>
<dbReference type="PANTHER" id="PTHR30518">
    <property type="entry name" value="ENDOLYTIC MUREIN TRANSGLYCOSYLASE"/>
    <property type="match status" value="1"/>
</dbReference>
<dbReference type="GO" id="GO:0071555">
    <property type="term" value="P:cell wall organization"/>
    <property type="evidence" value="ECO:0007669"/>
    <property type="project" value="UniProtKB-KW"/>
</dbReference>
<keyword evidence="3 7" id="KW-1133">Transmembrane helix</keyword>
<keyword evidence="9" id="KW-1185">Reference proteome</keyword>
<keyword evidence="4 7" id="KW-0472">Membrane</keyword>
<dbReference type="Pfam" id="PF02618">
    <property type="entry name" value="YceG"/>
    <property type="match status" value="1"/>
</dbReference>
<dbReference type="Proteomes" id="UP000433493">
    <property type="component" value="Unassembled WGS sequence"/>
</dbReference>
<organism evidence="8 9">
    <name type="scientific">Gulosibacter chungangensis</name>
    <dbReference type="NCBI Taxonomy" id="979746"/>
    <lineage>
        <taxon>Bacteria</taxon>
        <taxon>Bacillati</taxon>
        <taxon>Actinomycetota</taxon>
        <taxon>Actinomycetes</taxon>
        <taxon>Micrococcales</taxon>
        <taxon>Microbacteriaceae</taxon>
        <taxon>Gulosibacter</taxon>
    </lineage>
</organism>
<comment type="caution">
    <text evidence="8">The sequence shown here is derived from an EMBL/GenBank/DDBJ whole genome shotgun (WGS) entry which is preliminary data.</text>
</comment>
<dbReference type="GO" id="GO:0008932">
    <property type="term" value="F:lytic endotransglycosylase activity"/>
    <property type="evidence" value="ECO:0007669"/>
    <property type="project" value="UniProtKB-UniRule"/>
</dbReference>
<dbReference type="InterPro" id="IPR003770">
    <property type="entry name" value="MLTG-like"/>
</dbReference>
<comment type="catalytic activity">
    <reaction evidence="7">
        <text>a peptidoglycan chain = a peptidoglycan chain with N-acetyl-1,6-anhydromuramyl-[peptide] at the reducing end + a peptidoglycan chain with N-acetylglucosamine at the non-reducing end.</text>
        <dbReference type="EC" id="4.2.2.29"/>
    </reaction>
</comment>
<gene>
    <name evidence="7 8" type="primary">mltG</name>
    <name evidence="8" type="ORF">F8O05_04565</name>
</gene>
<dbReference type="OrthoDB" id="9814591at2"/>
<evidence type="ECO:0000256" key="5">
    <source>
        <dbReference type="ARBA" id="ARBA00023239"/>
    </source>
</evidence>
<proteinExistence type="inferred from homology"/>
<keyword evidence="1 7" id="KW-1003">Cell membrane</keyword>
<evidence type="ECO:0000256" key="6">
    <source>
        <dbReference type="ARBA" id="ARBA00023316"/>
    </source>
</evidence>
<dbReference type="PANTHER" id="PTHR30518:SF2">
    <property type="entry name" value="ENDOLYTIC MUREIN TRANSGLYCOSYLASE"/>
    <property type="match status" value="1"/>
</dbReference>
<evidence type="ECO:0000256" key="1">
    <source>
        <dbReference type="ARBA" id="ARBA00022475"/>
    </source>
</evidence>
<dbReference type="EMBL" id="WBKB01000002">
    <property type="protein sequence ID" value="KAB1644250.1"/>
    <property type="molecule type" value="Genomic_DNA"/>
</dbReference>
<dbReference type="AlphaFoldDB" id="A0A7J5BDJ4"/>
<evidence type="ECO:0000256" key="3">
    <source>
        <dbReference type="ARBA" id="ARBA00022989"/>
    </source>
</evidence>